<dbReference type="Gene3D" id="3.40.50.280">
    <property type="entry name" value="Cobalamin-binding domain"/>
    <property type="match status" value="1"/>
</dbReference>
<dbReference type="GO" id="GO:0008705">
    <property type="term" value="F:methionine synthase activity"/>
    <property type="evidence" value="ECO:0007669"/>
    <property type="project" value="TreeGrafter"/>
</dbReference>
<dbReference type="InterPro" id="IPR006158">
    <property type="entry name" value="Cobalamin-bd"/>
</dbReference>
<evidence type="ECO:0000259" key="4">
    <source>
        <dbReference type="PROSITE" id="PS51332"/>
    </source>
</evidence>
<evidence type="ECO:0000313" key="7">
    <source>
        <dbReference type="Proteomes" id="UP000288096"/>
    </source>
</evidence>
<feature type="domain" description="B12-binding N-terminal" evidence="5">
    <location>
        <begin position="1"/>
        <end position="87"/>
    </location>
</feature>
<accession>A0A401FQX0</accession>
<dbReference type="AlphaFoldDB" id="A0A401FQX0"/>
<dbReference type="SUPFAM" id="SSF52242">
    <property type="entry name" value="Cobalamin (vitamin B12)-binding domain"/>
    <property type="match status" value="1"/>
</dbReference>
<keyword evidence="2" id="KW-0479">Metal-binding</keyword>
<gene>
    <name evidence="6" type="ORF">DENIS_0307</name>
</gene>
<dbReference type="PANTHER" id="PTHR45833:SF1">
    <property type="entry name" value="METHIONINE SYNTHASE"/>
    <property type="match status" value="1"/>
</dbReference>
<dbReference type="GO" id="GO:0050667">
    <property type="term" value="P:homocysteine metabolic process"/>
    <property type="evidence" value="ECO:0007669"/>
    <property type="project" value="TreeGrafter"/>
</dbReference>
<dbReference type="GO" id="GO:0046872">
    <property type="term" value="F:metal ion binding"/>
    <property type="evidence" value="ECO:0007669"/>
    <property type="project" value="UniProtKB-KW"/>
</dbReference>
<dbReference type="FunFam" id="3.40.50.280:FF:000003">
    <property type="entry name" value="Dimethylamine methyltransferase corrinoid protein"/>
    <property type="match status" value="1"/>
</dbReference>
<feature type="domain" description="B12-binding" evidence="4">
    <location>
        <begin position="87"/>
        <end position="208"/>
    </location>
</feature>
<dbReference type="EMBL" id="BEXT01000001">
    <property type="protein sequence ID" value="GBC59368.1"/>
    <property type="molecule type" value="Genomic_DNA"/>
</dbReference>
<dbReference type="CDD" id="cd02070">
    <property type="entry name" value="corrinoid_protein_B12-BD"/>
    <property type="match status" value="1"/>
</dbReference>
<name>A0A401FQX0_9BACT</name>
<dbReference type="PANTHER" id="PTHR45833">
    <property type="entry name" value="METHIONINE SYNTHASE"/>
    <property type="match status" value="1"/>
</dbReference>
<keyword evidence="6" id="KW-0489">Methyltransferase</keyword>
<dbReference type="Pfam" id="PF02607">
    <property type="entry name" value="B12-binding_2"/>
    <property type="match status" value="1"/>
</dbReference>
<reference evidence="7" key="2">
    <citation type="submission" date="2019-01" db="EMBL/GenBank/DDBJ databases">
        <title>Genome sequence of Desulfonema ishimotonii strain Tokyo 01.</title>
        <authorList>
            <person name="Fukui M."/>
        </authorList>
    </citation>
    <scope>NUCLEOTIDE SEQUENCE [LARGE SCALE GENOMIC DNA]</scope>
    <source>
        <strain evidence="7">Tokyo 01</strain>
    </source>
</reference>
<keyword evidence="6" id="KW-0808">Transferase</keyword>
<dbReference type="InterPro" id="IPR050554">
    <property type="entry name" value="Met_Synthase/Corrinoid"/>
</dbReference>
<dbReference type="Proteomes" id="UP000288096">
    <property type="component" value="Unassembled WGS sequence"/>
</dbReference>
<dbReference type="GO" id="GO:0005829">
    <property type="term" value="C:cytosol"/>
    <property type="evidence" value="ECO:0007669"/>
    <property type="project" value="TreeGrafter"/>
</dbReference>
<dbReference type="InterPro" id="IPR036594">
    <property type="entry name" value="Meth_synthase_dom"/>
</dbReference>
<dbReference type="GO" id="GO:0046653">
    <property type="term" value="P:tetrahydrofolate metabolic process"/>
    <property type="evidence" value="ECO:0007669"/>
    <property type="project" value="TreeGrafter"/>
</dbReference>
<keyword evidence="3" id="KW-0170">Cobalt</keyword>
<dbReference type="SMART" id="SM01018">
    <property type="entry name" value="B12-binding_2"/>
    <property type="match status" value="1"/>
</dbReference>
<evidence type="ECO:0000256" key="3">
    <source>
        <dbReference type="ARBA" id="ARBA00023285"/>
    </source>
</evidence>
<comment type="similarity">
    <text evidence="1">Belongs to the methylamine corrinoid protein family.</text>
</comment>
<dbReference type="GO" id="GO:0032259">
    <property type="term" value="P:methylation"/>
    <property type="evidence" value="ECO:0007669"/>
    <property type="project" value="UniProtKB-KW"/>
</dbReference>
<protein>
    <submittedName>
        <fullName evidence="6">Methyltransferase</fullName>
    </submittedName>
</protein>
<dbReference type="OrthoDB" id="9803687at2"/>
<evidence type="ECO:0000259" key="5">
    <source>
        <dbReference type="PROSITE" id="PS51337"/>
    </source>
</evidence>
<evidence type="ECO:0000256" key="2">
    <source>
        <dbReference type="ARBA" id="ARBA00022723"/>
    </source>
</evidence>
<organism evidence="6 7">
    <name type="scientific">Desulfonema ishimotonii</name>
    <dbReference type="NCBI Taxonomy" id="45657"/>
    <lineage>
        <taxon>Bacteria</taxon>
        <taxon>Pseudomonadati</taxon>
        <taxon>Thermodesulfobacteriota</taxon>
        <taxon>Desulfobacteria</taxon>
        <taxon>Desulfobacterales</taxon>
        <taxon>Desulfococcaceae</taxon>
        <taxon>Desulfonema</taxon>
    </lineage>
</organism>
<dbReference type="SUPFAM" id="SSF47644">
    <property type="entry name" value="Methionine synthase domain"/>
    <property type="match status" value="1"/>
</dbReference>
<dbReference type="InterPro" id="IPR003759">
    <property type="entry name" value="Cbl-bd_cap"/>
</dbReference>
<dbReference type="PROSITE" id="PS51332">
    <property type="entry name" value="B12_BINDING"/>
    <property type="match status" value="1"/>
</dbReference>
<evidence type="ECO:0000313" key="6">
    <source>
        <dbReference type="EMBL" id="GBC59368.1"/>
    </source>
</evidence>
<evidence type="ECO:0000256" key="1">
    <source>
        <dbReference type="ARBA" id="ARBA00010854"/>
    </source>
</evidence>
<dbReference type="RefSeq" id="WP_124326890.1">
    <property type="nucleotide sequence ID" value="NZ_BEXT01000001.1"/>
</dbReference>
<comment type="caution">
    <text evidence="6">The sequence shown here is derived from an EMBL/GenBank/DDBJ whole genome shotgun (WGS) entry which is preliminary data.</text>
</comment>
<dbReference type="InterPro" id="IPR036724">
    <property type="entry name" value="Cobalamin-bd_sf"/>
</dbReference>
<dbReference type="PROSITE" id="PS51337">
    <property type="entry name" value="B12_BINDING_NTER"/>
    <property type="match status" value="1"/>
</dbReference>
<dbReference type="Gene3D" id="1.10.1240.10">
    <property type="entry name" value="Methionine synthase domain"/>
    <property type="match status" value="1"/>
</dbReference>
<reference evidence="7" key="1">
    <citation type="submission" date="2017-11" db="EMBL/GenBank/DDBJ databases">
        <authorList>
            <person name="Watanabe M."/>
            <person name="Kojima H."/>
        </authorList>
    </citation>
    <scope>NUCLEOTIDE SEQUENCE [LARGE SCALE GENOMIC DNA]</scope>
    <source>
        <strain evidence="7">Tokyo 01</strain>
    </source>
</reference>
<dbReference type="Pfam" id="PF02310">
    <property type="entry name" value="B12-binding"/>
    <property type="match status" value="1"/>
</dbReference>
<keyword evidence="7" id="KW-1185">Reference proteome</keyword>
<dbReference type="GO" id="GO:0031419">
    <property type="term" value="F:cobalamin binding"/>
    <property type="evidence" value="ECO:0007669"/>
    <property type="project" value="InterPro"/>
</dbReference>
<proteinExistence type="inferred from homology"/>
<sequence length="208" mass="21547">MAIQDIFQSVIGFDEAKVKELTQKEVDGGAAIDTILNEGLISAMDEVGAKFSAGDLFVPEMLMAAQAMKGGLEILKPLLADGATESKGTIVIGTVKGDLHDIGKNLVSMMMEGAGFEVVDLGVDVDSDKFVQAVKENNAGVVALSALLTTTMPAMEATVKAIREAGITVKTIVGGAPVTQAFAEQINADGYSDDAPSAVELARKLMAA</sequence>